<evidence type="ECO:0000256" key="1">
    <source>
        <dbReference type="SAM" id="MobiDB-lite"/>
    </source>
</evidence>
<feature type="region of interest" description="Disordered" evidence="1">
    <location>
        <begin position="39"/>
        <end position="100"/>
    </location>
</feature>
<reference evidence="2" key="2">
    <citation type="submission" date="2025-09" db="UniProtKB">
        <authorList>
            <consortium name="Ensembl"/>
        </authorList>
    </citation>
    <scope>IDENTIFICATION</scope>
</reference>
<evidence type="ECO:0000313" key="3">
    <source>
        <dbReference type="Proteomes" id="UP000694521"/>
    </source>
</evidence>
<protein>
    <submittedName>
        <fullName evidence="2">Uncharacterized protein</fullName>
    </submittedName>
</protein>
<dbReference type="AlphaFoldDB" id="A0A8B9EN56"/>
<accession>A0A8B9EN56</accession>
<name>A0A8B9EN56_ANSCY</name>
<sequence length="100" mass="10831">SGRFGVFLPRFGADQNSPSSIFTISCCLSAGSTAFHSDELRERGGKGETPQGHFPRSPHFNPTGPTFDPKSPTFDPKSAKFDPKSANFDLKSPNFSPKKP</sequence>
<organism evidence="2 3">
    <name type="scientific">Anser cygnoides</name>
    <name type="common">Swan goose</name>
    <dbReference type="NCBI Taxonomy" id="8845"/>
    <lineage>
        <taxon>Eukaryota</taxon>
        <taxon>Metazoa</taxon>
        <taxon>Chordata</taxon>
        <taxon>Craniata</taxon>
        <taxon>Vertebrata</taxon>
        <taxon>Euteleostomi</taxon>
        <taxon>Archelosauria</taxon>
        <taxon>Archosauria</taxon>
        <taxon>Dinosauria</taxon>
        <taxon>Saurischia</taxon>
        <taxon>Theropoda</taxon>
        <taxon>Coelurosauria</taxon>
        <taxon>Aves</taxon>
        <taxon>Neognathae</taxon>
        <taxon>Galloanserae</taxon>
        <taxon>Anseriformes</taxon>
        <taxon>Anatidae</taxon>
        <taxon>Anserinae</taxon>
        <taxon>Anser</taxon>
    </lineage>
</organism>
<reference evidence="2" key="1">
    <citation type="submission" date="2025-08" db="UniProtKB">
        <authorList>
            <consortium name="Ensembl"/>
        </authorList>
    </citation>
    <scope>IDENTIFICATION</scope>
</reference>
<proteinExistence type="predicted"/>
<dbReference type="Ensembl" id="ENSACDT00005027803.1">
    <property type="protein sequence ID" value="ENSACDP00005023246.1"/>
    <property type="gene ID" value="ENSACDG00005016865.1"/>
</dbReference>
<evidence type="ECO:0000313" key="2">
    <source>
        <dbReference type="Ensembl" id="ENSACDP00005023246.1"/>
    </source>
</evidence>
<keyword evidence="3" id="KW-1185">Reference proteome</keyword>
<dbReference type="Proteomes" id="UP000694521">
    <property type="component" value="Unplaced"/>
</dbReference>